<sequence length="463" mass="51837">MASVSSSDSSSSREKECNPPNNSPSSSPDLGPSLLSKINSHLDHETDPNLDPDTDYHNLADPVLLGQSDSLLGQNDGLMLDSGDDFTDAEDDLSLPTNRAVAKSEITRMLPAVSEAIAPESCFGWRKTYLMNPFANKRKSKSIDEGQDNVLPHRSKVEIISTTSRAAVEHAEEFVHKVWEAGWRVAHHASLPDWLKDNEYLMKGHRPPTNSFAACFKSIFRIHTETGNIWTHLLGFIAFIGVAIYFLTRPSVEIQWQEKAVFSAFFAGAILCLGFSWIFHTVYCHSERVGKFFNKLDYCGIALLTMGSFVPWLYYSFYCRLEPKIAYLILIFVLGISCIVVSLWDKFSQPQYRGIRAGVFIGLGLSGIIPAMHYVITDGFYHAINCASLGWLALMALLYISGAIIYAVRIPERLFPGKFDIWFQSHQIFHVFVVAAAFVHYHGITAIANYRLTLGDCLETRNS</sequence>
<evidence type="ECO:0000256" key="3">
    <source>
        <dbReference type="ARBA" id="ARBA00022692"/>
    </source>
</evidence>
<dbReference type="KEGG" id="obi:106868739"/>
<evidence type="ECO:0000256" key="4">
    <source>
        <dbReference type="ARBA" id="ARBA00022989"/>
    </source>
</evidence>
<dbReference type="GO" id="GO:0005886">
    <property type="term" value="C:plasma membrane"/>
    <property type="evidence" value="ECO:0007669"/>
    <property type="project" value="TreeGrafter"/>
</dbReference>
<feature type="transmembrane region" description="Helical" evidence="8">
    <location>
        <begin position="260"/>
        <end position="284"/>
    </location>
</feature>
<feature type="transmembrane region" description="Helical" evidence="8">
    <location>
        <begin position="229"/>
        <end position="248"/>
    </location>
</feature>
<feature type="binding site" evidence="6">
    <location>
        <position position="426"/>
    </location>
    <ligand>
        <name>Zn(2+)</name>
        <dbReference type="ChEBI" id="CHEBI:29105"/>
    </ligand>
</feature>
<feature type="compositionally biased region" description="Low complexity" evidence="7">
    <location>
        <begin position="18"/>
        <end position="36"/>
    </location>
</feature>
<name>A0A0L8HT35_OCTBM</name>
<keyword evidence="6" id="KW-0862">Zinc</keyword>
<evidence type="ECO:0008006" key="10">
    <source>
        <dbReference type="Google" id="ProtNLM"/>
    </source>
</evidence>
<organism evidence="9">
    <name type="scientific">Octopus bimaculoides</name>
    <name type="common">California two-spotted octopus</name>
    <dbReference type="NCBI Taxonomy" id="37653"/>
    <lineage>
        <taxon>Eukaryota</taxon>
        <taxon>Metazoa</taxon>
        <taxon>Spiralia</taxon>
        <taxon>Lophotrochozoa</taxon>
        <taxon>Mollusca</taxon>
        <taxon>Cephalopoda</taxon>
        <taxon>Coleoidea</taxon>
        <taxon>Octopodiformes</taxon>
        <taxon>Octopoda</taxon>
        <taxon>Incirrata</taxon>
        <taxon>Octopodidae</taxon>
        <taxon>Octopus</taxon>
    </lineage>
</organism>
<evidence type="ECO:0000256" key="2">
    <source>
        <dbReference type="ARBA" id="ARBA00007018"/>
    </source>
</evidence>
<feature type="transmembrane region" description="Helical" evidence="8">
    <location>
        <begin position="357"/>
        <end position="376"/>
    </location>
</feature>
<evidence type="ECO:0000256" key="5">
    <source>
        <dbReference type="ARBA" id="ARBA00023136"/>
    </source>
</evidence>
<dbReference type="OrthoDB" id="5585746at2759"/>
<dbReference type="OMA" id="RKIYWSM"/>
<dbReference type="EMBL" id="KQ417350">
    <property type="protein sequence ID" value="KOF92371.1"/>
    <property type="molecule type" value="Genomic_DNA"/>
</dbReference>
<feature type="compositionally biased region" description="Low complexity" evidence="7">
    <location>
        <begin position="1"/>
        <end position="10"/>
    </location>
</feature>
<feature type="transmembrane region" description="Helical" evidence="8">
    <location>
        <begin position="326"/>
        <end position="345"/>
    </location>
</feature>
<dbReference type="InterPro" id="IPR004254">
    <property type="entry name" value="AdipoR/HlyIII-related"/>
</dbReference>
<accession>A0A0L8HT35</accession>
<feature type="transmembrane region" description="Helical" evidence="8">
    <location>
        <begin position="388"/>
        <end position="408"/>
    </location>
</feature>
<protein>
    <recommendedName>
        <fullName evidence="10">Adiponectin receptor</fullName>
    </recommendedName>
</protein>
<dbReference type="GO" id="GO:0046872">
    <property type="term" value="F:metal ion binding"/>
    <property type="evidence" value="ECO:0007669"/>
    <property type="project" value="UniProtKB-KW"/>
</dbReference>
<feature type="binding site" evidence="6">
    <location>
        <position position="430"/>
    </location>
    <ligand>
        <name>Zn(2+)</name>
        <dbReference type="ChEBI" id="CHEBI:29105"/>
    </ligand>
</feature>
<evidence type="ECO:0000256" key="6">
    <source>
        <dbReference type="PIRSR" id="PIRSR604254-1"/>
    </source>
</evidence>
<evidence type="ECO:0000256" key="8">
    <source>
        <dbReference type="SAM" id="Phobius"/>
    </source>
</evidence>
<dbReference type="AlphaFoldDB" id="A0A0L8HT35"/>
<reference evidence="9" key="1">
    <citation type="submission" date="2015-07" db="EMBL/GenBank/DDBJ databases">
        <title>MeaNS - Measles Nucleotide Surveillance Program.</title>
        <authorList>
            <person name="Tran T."/>
            <person name="Druce J."/>
        </authorList>
    </citation>
    <scope>NUCLEOTIDE SEQUENCE</scope>
    <source>
        <strain evidence="9">UCB-OBI-ISO-001</strain>
        <tissue evidence="9">Gonad</tissue>
    </source>
</reference>
<dbReference type="GO" id="GO:0033211">
    <property type="term" value="P:adiponectin-activated signaling pathway"/>
    <property type="evidence" value="ECO:0007669"/>
    <property type="project" value="TreeGrafter"/>
</dbReference>
<comment type="similarity">
    <text evidence="2">Belongs to the ADIPOR family.</text>
</comment>
<dbReference type="GO" id="GO:0038023">
    <property type="term" value="F:signaling receptor activity"/>
    <property type="evidence" value="ECO:0007669"/>
    <property type="project" value="TreeGrafter"/>
</dbReference>
<evidence type="ECO:0000313" key="9">
    <source>
        <dbReference type="EMBL" id="KOF92371.1"/>
    </source>
</evidence>
<feature type="transmembrane region" description="Helical" evidence="8">
    <location>
        <begin position="428"/>
        <end position="448"/>
    </location>
</feature>
<keyword evidence="5 8" id="KW-0472">Membrane</keyword>
<dbReference type="PANTHER" id="PTHR20855:SF52">
    <property type="entry name" value="ADIPONECTIN RECEPTOR PROTEIN"/>
    <property type="match status" value="1"/>
</dbReference>
<proteinExistence type="inferred from homology"/>
<feature type="transmembrane region" description="Helical" evidence="8">
    <location>
        <begin position="296"/>
        <end position="314"/>
    </location>
</feature>
<dbReference type="PANTHER" id="PTHR20855">
    <property type="entry name" value="ADIPOR/PROGESTIN RECEPTOR-RELATED"/>
    <property type="match status" value="1"/>
</dbReference>
<evidence type="ECO:0000256" key="1">
    <source>
        <dbReference type="ARBA" id="ARBA00004141"/>
    </source>
</evidence>
<keyword evidence="6" id="KW-0479">Metal-binding</keyword>
<keyword evidence="4 8" id="KW-1133">Transmembrane helix</keyword>
<feature type="region of interest" description="Disordered" evidence="7">
    <location>
        <begin position="1"/>
        <end position="60"/>
    </location>
</feature>
<comment type="subcellular location">
    <subcellularLocation>
        <location evidence="1">Membrane</location>
        <topology evidence="1">Multi-pass membrane protein</topology>
    </subcellularLocation>
</comment>
<dbReference type="STRING" id="37653.A0A0L8HT35"/>
<gene>
    <name evidence="9" type="ORF">OCBIM_22006804mg</name>
</gene>
<keyword evidence="3 8" id="KW-0812">Transmembrane</keyword>
<feature type="binding site" evidence="6">
    <location>
        <position position="280"/>
    </location>
    <ligand>
        <name>Zn(2+)</name>
        <dbReference type="ChEBI" id="CHEBI:29105"/>
    </ligand>
</feature>
<dbReference type="Pfam" id="PF03006">
    <property type="entry name" value="HlyIII"/>
    <property type="match status" value="1"/>
</dbReference>
<evidence type="ECO:0000256" key="7">
    <source>
        <dbReference type="SAM" id="MobiDB-lite"/>
    </source>
</evidence>